<accession>A0A3M8D273</accession>
<dbReference type="GO" id="GO:0005524">
    <property type="term" value="F:ATP binding"/>
    <property type="evidence" value="ECO:0007669"/>
    <property type="project" value="UniProtKB-KW"/>
</dbReference>
<dbReference type="NCBIfam" id="TIGR01378">
    <property type="entry name" value="thi_PPkinase"/>
    <property type="match status" value="1"/>
</dbReference>
<keyword evidence="4" id="KW-0067">ATP-binding</keyword>
<dbReference type="AlphaFoldDB" id="A0A3M8D273"/>
<dbReference type="GO" id="GO:0016301">
    <property type="term" value="F:kinase activity"/>
    <property type="evidence" value="ECO:0007669"/>
    <property type="project" value="UniProtKB-KW"/>
</dbReference>
<dbReference type="OrthoDB" id="9804377at2"/>
<dbReference type="SUPFAM" id="SSF63999">
    <property type="entry name" value="Thiamin pyrophosphokinase, catalytic domain"/>
    <property type="match status" value="1"/>
</dbReference>
<keyword evidence="3 7" id="KW-0418">Kinase</keyword>
<keyword evidence="2" id="KW-0547">Nucleotide-binding</keyword>
<evidence type="ECO:0000259" key="6">
    <source>
        <dbReference type="SMART" id="SM00983"/>
    </source>
</evidence>
<dbReference type="EC" id="2.7.6.2" evidence="5"/>
<dbReference type="InterPro" id="IPR036371">
    <property type="entry name" value="TPK_B1-bd_sf"/>
</dbReference>
<name>A0A3M8D273_9BACL</name>
<dbReference type="PANTHER" id="PTHR41299">
    <property type="entry name" value="THIAMINE PYROPHOSPHOKINASE"/>
    <property type="match status" value="1"/>
</dbReference>
<keyword evidence="1 7" id="KW-0808">Transferase</keyword>
<evidence type="ECO:0000256" key="5">
    <source>
        <dbReference type="NCBIfam" id="TIGR01378"/>
    </source>
</evidence>
<dbReference type="PANTHER" id="PTHR41299:SF1">
    <property type="entry name" value="THIAMINE PYROPHOSPHOKINASE"/>
    <property type="match status" value="1"/>
</dbReference>
<proteinExistence type="predicted"/>
<evidence type="ECO:0000313" key="7">
    <source>
        <dbReference type="EMBL" id="RNB81978.1"/>
    </source>
</evidence>
<dbReference type="InterPro" id="IPR007371">
    <property type="entry name" value="TPK_catalytic"/>
</dbReference>
<dbReference type="Pfam" id="PF04265">
    <property type="entry name" value="TPK_B1_binding"/>
    <property type="match status" value="1"/>
</dbReference>
<dbReference type="Pfam" id="PF04263">
    <property type="entry name" value="TPK_catalytic"/>
    <property type="match status" value="1"/>
</dbReference>
<dbReference type="EMBL" id="RHHQ01000021">
    <property type="protein sequence ID" value="RNB81978.1"/>
    <property type="molecule type" value="Genomic_DNA"/>
</dbReference>
<sequence length="214" mass="23790">MYSNRRILLFSGGNLGDWAVTDIQADDVLVGIDRGALFLVRRGLPPHFALGDFDSVTAEELQEIKNSCPELDACDPIMKDLTDTEMGFFWALEHRPREIVMLGVLGTRFDHSLANVHLLRIALEQGIPCRIVDETNELLLIDRTVQLRKSRFSHVSLLPLTMDVTGITLTGFQYPLHKATLTIGQSLGISNVLVADMGTVEIDSGYLLVIQSRD</sequence>
<dbReference type="Proteomes" id="UP000271031">
    <property type="component" value="Unassembled WGS sequence"/>
</dbReference>
<dbReference type="InterPro" id="IPR007373">
    <property type="entry name" value="Thiamin_PyroPKinase_B1-bd"/>
</dbReference>
<feature type="domain" description="Thiamin pyrophosphokinase thiamin-binding" evidence="6">
    <location>
        <begin position="134"/>
        <end position="208"/>
    </location>
</feature>
<dbReference type="GO" id="GO:0006772">
    <property type="term" value="P:thiamine metabolic process"/>
    <property type="evidence" value="ECO:0007669"/>
    <property type="project" value="UniProtKB-UniRule"/>
</dbReference>
<dbReference type="Gene3D" id="3.40.50.10240">
    <property type="entry name" value="Thiamin pyrophosphokinase, catalytic domain"/>
    <property type="match status" value="1"/>
</dbReference>
<dbReference type="InterPro" id="IPR053149">
    <property type="entry name" value="TPK"/>
</dbReference>
<dbReference type="CDD" id="cd07995">
    <property type="entry name" value="TPK"/>
    <property type="match status" value="1"/>
</dbReference>
<dbReference type="GO" id="GO:0030975">
    <property type="term" value="F:thiamine binding"/>
    <property type="evidence" value="ECO:0007669"/>
    <property type="project" value="InterPro"/>
</dbReference>
<evidence type="ECO:0000256" key="2">
    <source>
        <dbReference type="ARBA" id="ARBA00022741"/>
    </source>
</evidence>
<keyword evidence="8" id="KW-1185">Reference proteome</keyword>
<protein>
    <recommendedName>
        <fullName evidence="5">Thiamine diphosphokinase</fullName>
        <ecNumber evidence="5">2.7.6.2</ecNumber>
    </recommendedName>
</protein>
<comment type="caution">
    <text evidence="7">The sequence shown here is derived from an EMBL/GenBank/DDBJ whole genome shotgun (WGS) entry which is preliminary data.</text>
</comment>
<reference evidence="7 8" key="1">
    <citation type="submission" date="2018-10" db="EMBL/GenBank/DDBJ databases">
        <title>Phylogenomics of Brevibacillus.</title>
        <authorList>
            <person name="Dunlap C."/>
        </authorList>
    </citation>
    <scope>NUCLEOTIDE SEQUENCE [LARGE SCALE GENOMIC DNA]</scope>
    <source>
        <strain evidence="7 8">JCM 15716</strain>
    </source>
</reference>
<dbReference type="InterPro" id="IPR036759">
    <property type="entry name" value="TPK_catalytic_sf"/>
</dbReference>
<organism evidence="7 8">
    <name type="scientific">Brevibacillus fluminis</name>
    <dbReference type="NCBI Taxonomy" id="511487"/>
    <lineage>
        <taxon>Bacteria</taxon>
        <taxon>Bacillati</taxon>
        <taxon>Bacillota</taxon>
        <taxon>Bacilli</taxon>
        <taxon>Bacillales</taxon>
        <taxon>Paenibacillaceae</taxon>
        <taxon>Brevibacillus</taxon>
    </lineage>
</organism>
<dbReference type="GO" id="GO:0004788">
    <property type="term" value="F:thiamine diphosphokinase activity"/>
    <property type="evidence" value="ECO:0007669"/>
    <property type="project" value="UniProtKB-UniRule"/>
</dbReference>
<evidence type="ECO:0000313" key="8">
    <source>
        <dbReference type="Proteomes" id="UP000271031"/>
    </source>
</evidence>
<evidence type="ECO:0000256" key="3">
    <source>
        <dbReference type="ARBA" id="ARBA00022777"/>
    </source>
</evidence>
<dbReference type="InterPro" id="IPR006282">
    <property type="entry name" value="Thi_PPkinase"/>
</dbReference>
<dbReference type="RefSeq" id="WP_122920512.1">
    <property type="nucleotide sequence ID" value="NZ_RHHQ01000021.1"/>
</dbReference>
<dbReference type="SUPFAM" id="SSF63862">
    <property type="entry name" value="Thiamin pyrophosphokinase, substrate-binding domain"/>
    <property type="match status" value="1"/>
</dbReference>
<dbReference type="SMART" id="SM00983">
    <property type="entry name" value="TPK_B1_binding"/>
    <property type="match status" value="1"/>
</dbReference>
<evidence type="ECO:0000256" key="1">
    <source>
        <dbReference type="ARBA" id="ARBA00022679"/>
    </source>
</evidence>
<evidence type="ECO:0000256" key="4">
    <source>
        <dbReference type="ARBA" id="ARBA00022840"/>
    </source>
</evidence>
<dbReference type="GO" id="GO:0009229">
    <property type="term" value="P:thiamine diphosphate biosynthetic process"/>
    <property type="evidence" value="ECO:0007669"/>
    <property type="project" value="InterPro"/>
</dbReference>
<gene>
    <name evidence="7" type="ORF">EDM56_24210</name>
</gene>